<dbReference type="InterPro" id="IPR032191">
    <property type="entry name" value="CNOT1_CAF1_bind"/>
</dbReference>
<dbReference type="GeneID" id="112687733"/>
<dbReference type="GO" id="GO:0000932">
    <property type="term" value="C:P-body"/>
    <property type="evidence" value="ECO:0007669"/>
    <property type="project" value="TreeGrafter"/>
</dbReference>
<dbReference type="GO" id="GO:0030015">
    <property type="term" value="C:CCR4-NOT core complex"/>
    <property type="evidence" value="ECO:0007669"/>
    <property type="project" value="InterPro"/>
</dbReference>
<reference evidence="4" key="1">
    <citation type="submission" date="2025-08" db="UniProtKB">
        <authorList>
            <consortium name="RefSeq"/>
        </authorList>
    </citation>
    <scope>IDENTIFICATION</scope>
    <source>
        <tissue evidence="4">Whole body</tissue>
    </source>
</reference>
<dbReference type="Pfam" id="PF16415">
    <property type="entry name" value="CNOT1_CAF1_bind"/>
    <property type="match status" value="1"/>
</dbReference>
<name>A0A8B8G0U3_9HEMI</name>
<dbReference type="GO" id="GO:0060090">
    <property type="term" value="F:molecular adaptor activity"/>
    <property type="evidence" value="ECO:0007669"/>
    <property type="project" value="TreeGrafter"/>
</dbReference>
<keyword evidence="3" id="KW-1185">Reference proteome</keyword>
<evidence type="ECO:0000259" key="1">
    <source>
        <dbReference type="Pfam" id="PF16415"/>
    </source>
</evidence>
<gene>
    <name evidence="4" type="primary">LOC112687733</name>
</gene>
<dbReference type="InterPro" id="IPR032193">
    <property type="entry name" value="CNOT1_TTP_bind"/>
</dbReference>
<dbReference type="AlphaFoldDB" id="A0A8B8G0U3"/>
<dbReference type="PANTHER" id="PTHR13162">
    <property type="entry name" value="CCR4-NOT TRANSCRIPTION COMPLEX"/>
    <property type="match status" value="1"/>
</dbReference>
<proteinExistence type="predicted"/>
<dbReference type="InterPro" id="IPR038535">
    <property type="entry name" value="CNOT1_TTP_bind_sf"/>
</dbReference>
<protein>
    <submittedName>
        <fullName evidence="4">CCR4-NOT transcription complex subunit 1-like</fullName>
    </submittedName>
</protein>
<dbReference type="GO" id="GO:0000288">
    <property type="term" value="P:nuclear-transcribed mRNA catabolic process, deadenylation-dependent decay"/>
    <property type="evidence" value="ECO:0007669"/>
    <property type="project" value="TreeGrafter"/>
</dbReference>
<accession>A0A8B8G0U3</accession>
<dbReference type="Proteomes" id="UP000694846">
    <property type="component" value="Unplaced"/>
</dbReference>
<dbReference type="RefSeq" id="XP_025416408.1">
    <property type="nucleotide sequence ID" value="XM_025560623.1"/>
</dbReference>
<evidence type="ECO:0000313" key="3">
    <source>
        <dbReference type="Proteomes" id="UP000694846"/>
    </source>
</evidence>
<dbReference type="PANTHER" id="PTHR13162:SF8">
    <property type="entry name" value="CCR4-NOT TRANSCRIPTION COMPLEX SUBUNIT 1"/>
    <property type="match status" value="1"/>
</dbReference>
<sequence>MALKYIREEAHYYVKKVMSLSFNCLSSDEFMEILKDLNDSSIRRNKEVFSCIISKLLDERTHFPGYSYDIFMKLANVYGGLIEYNLISDPETLKNTLQLVMDALKSRPNSRMFDFGVAALNRFYEHLWEDCEEYFRSVAAISHFKSFLRHLIEWIEDHGKHTPERAYDRPASAQQSSVVLCSPTGSPAVKTRSINLEEFDFEKIGESLTDKDKIVFIVNNLSAKNLREKCDEIKNILKDEYIPWFSEYLIEQRV</sequence>
<dbReference type="Gene3D" id="1.25.40.180">
    <property type="match status" value="1"/>
</dbReference>
<feature type="domain" description="CCR4-NOT transcription complex subunit 1 TTP binding" evidence="2">
    <location>
        <begin position="6"/>
        <end position="161"/>
    </location>
</feature>
<feature type="domain" description="CCR4-NOT transcription complex subunit 1 CAF1-binding" evidence="1">
    <location>
        <begin position="211"/>
        <end position="254"/>
    </location>
</feature>
<dbReference type="OrthoDB" id="1933107at2759"/>
<dbReference type="Pfam" id="PF16417">
    <property type="entry name" value="CNOT1_TTP_bind"/>
    <property type="match status" value="1"/>
</dbReference>
<evidence type="ECO:0000313" key="4">
    <source>
        <dbReference type="RefSeq" id="XP_025416408.1"/>
    </source>
</evidence>
<dbReference type="GO" id="GO:0017148">
    <property type="term" value="P:negative regulation of translation"/>
    <property type="evidence" value="ECO:0007669"/>
    <property type="project" value="InterPro"/>
</dbReference>
<dbReference type="InterPro" id="IPR040398">
    <property type="entry name" value="Not1"/>
</dbReference>
<organism evidence="3 4">
    <name type="scientific">Sipha flava</name>
    <name type="common">yellow sugarcane aphid</name>
    <dbReference type="NCBI Taxonomy" id="143950"/>
    <lineage>
        <taxon>Eukaryota</taxon>
        <taxon>Metazoa</taxon>
        <taxon>Ecdysozoa</taxon>
        <taxon>Arthropoda</taxon>
        <taxon>Hexapoda</taxon>
        <taxon>Insecta</taxon>
        <taxon>Pterygota</taxon>
        <taxon>Neoptera</taxon>
        <taxon>Paraneoptera</taxon>
        <taxon>Hemiptera</taxon>
        <taxon>Sternorrhyncha</taxon>
        <taxon>Aphidomorpha</taxon>
        <taxon>Aphidoidea</taxon>
        <taxon>Aphididae</taxon>
        <taxon>Sipha</taxon>
    </lineage>
</organism>
<evidence type="ECO:0000259" key="2">
    <source>
        <dbReference type="Pfam" id="PF16417"/>
    </source>
</evidence>
<dbReference type="Gene3D" id="1.25.40.840">
    <property type="entry name" value="CCR4-NOT transcription complex subunit 1 TTP binding domain"/>
    <property type="match status" value="1"/>
</dbReference>